<accession>A0ABN9Q9C5</accession>
<sequence length="273" mass="27430">MPRRPPAAPRSASCPRLCTASPSPRSRPPGTPSCLWAVVSSMLAVILAPFLGLHCWLIANNLTTLEFFENRSKRRGAAISPYSIDIVHNLAVLGDDPLKWLLPIGKPPGDGTWYAQASWAQGEAGAEDAAGAASSAAGAAATASASAPAAGGAPAAAGAPAAGGEPGDGLETGAPSSAAGSSAAAAAAPGLPGGGLAWCAGLLPPARAAFETTVKATKATVARAAPPVTELCADAKELVSVCWRAFRKDDDDEVEADTLQTLVRRRPRPPSAD</sequence>
<proteinExistence type="predicted"/>
<dbReference type="EMBL" id="CAUYUJ010002747">
    <property type="protein sequence ID" value="CAK0802183.1"/>
    <property type="molecule type" value="Genomic_DNA"/>
</dbReference>
<keyword evidence="2" id="KW-0472">Membrane</keyword>
<protein>
    <recommendedName>
        <fullName evidence="5">Protein S-acyltransferase</fullName>
    </recommendedName>
</protein>
<organism evidence="3 4">
    <name type="scientific">Prorocentrum cordatum</name>
    <dbReference type="NCBI Taxonomy" id="2364126"/>
    <lineage>
        <taxon>Eukaryota</taxon>
        <taxon>Sar</taxon>
        <taxon>Alveolata</taxon>
        <taxon>Dinophyceae</taxon>
        <taxon>Prorocentrales</taxon>
        <taxon>Prorocentraceae</taxon>
        <taxon>Prorocentrum</taxon>
    </lineage>
</organism>
<feature type="compositionally biased region" description="Basic residues" evidence="1">
    <location>
        <begin position="263"/>
        <end position="273"/>
    </location>
</feature>
<evidence type="ECO:0000313" key="4">
    <source>
        <dbReference type="Proteomes" id="UP001189429"/>
    </source>
</evidence>
<name>A0ABN9Q9C5_9DINO</name>
<feature type="region of interest" description="Disordered" evidence="1">
    <location>
        <begin position="250"/>
        <end position="273"/>
    </location>
</feature>
<evidence type="ECO:0008006" key="5">
    <source>
        <dbReference type="Google" id="ProtNLM"/>
    </source>
</evidence>
<evidence type="ECO:0000256" key="2">
    <source>
        <dbReference type="SAM" id="Phobius"/>
    </source>
</evidence>
<reference evidence="3" key="1">
    <citation type="submission" date="2023-10" db="EMBL/GenBank/DDBJ databases">
        <authorList>
            <person name="Chen Y."/>
            <person name="Shah S."/>
            <person name="Dougan E. K."/>
            <person name="Thang M."/>
            <person name="Chan C."/>
        </authorList>
    </citation>
    <scope>NUCLEOTIDE SEQUENCE [LARGE SCALE GENOMIC DNA]</scope>
</reference>
<feature type="region of interest" description="Disordered" evidence="1">
    <location>
        <begin position="151"/>
        <end position="178"/>
    </location>
</feature>
<keyword evidence="2" id="KW-1133">Transmembrane helix</keyword>
<evidence type="ECO:0000313" key="3">
    <source>
        <dbReference type="EMBL" id="CAK0802183.1"/>
    </source>
</evidence>
<evidence type="ECO:0000256" key="1">
    <source>
        <dbReference type="SAM" id="MobiDB-lite"/>
    </source>
</evidence>
<keyword evidence="4" id="KW-1185">Reference proteome</keyword>
<dbReference type="Proteomes" id="UP001189429">
    <property type="component" value="Unassembled WGS sequence"/>
</dbReference>
<comment type="caution">
    <text evidence="3">The sequence shown here is derived from an EMBL/GenBank/DDBJ whole genome shotgun (WGS) entry which is preliminary data.</text>
</comment>
<feature type="region of interest" description="Disordered" evidence="1">
    <location>
        <begin position="1"/>
        <end position="29"/>
    </location>
</feature>
<feature type="transmembrane region" description="Helical" evidence="2">
    <location>
        <begin position="34"/>
        <end position="59"/>
    </location>
</feature>
<gene>
    <name evidence="3" type="ORF">PCOR1329_LOCUS9780</name>
</gene>
<keyword evidence="2" id="KW-0812">Transmembrane</keyword>
<feature type="compositionally biased region" description="Low complexity" evidence="1">
    <location>
        <begin position="9"/>
        <end position="24"/>
    </location>
</feature>
<feature type="compositionally biased region" description="Low complexity" evidence="1">
    <location>
        <begin position="151"/>
        <end position="163"/>
    </location>
</feature>